<evidence type="ECO:0000313" key="3">
    <source>
        <dbReference type="Proteomes" id="UP000824267"/>
    </source>
</evidence>
<dbReference type="Pfam" id="PF04383">
    <property type="entry name" value="KilA-N"/>
    <property type="match status" value="1"/>
</dbReference>
<proteinExistence type="predicted"/>
<reference evidence="2" key="2">
    <citation type="submission" date="2021-04" db="EMBL/GenBank/DDBJ databases">
        <authorList>
            <person name="Gilroy R."/>
        </authorList>
    </citation>
    <scope>NUCLEOTIDE SEQUENCE</scope>
    <source>
        <strain evidence="2">Gambia16-930</strain>
    </source>
</reference>
<protein>
    <submittedName>
        <fullName evidence="2">KilA-N domain-containing protein</fullName>
    </submittedName>
</protein>
<dbReference type="PROSITE" id="PS51301">
    <property type="entry name" value="KILA_N"/>
    <property type="match status" value="1"/>
</dbReference>
<feature type="domain" description="KilA-N" evidence="1">
    <location>
        <begin position="2"/>
        <end position="136"/>
    </location>
</feature>
<dbReference type="InterPro" id="IPR017880">
    <property type="entry name" value="KilA_N"/>
</dbReference>
<comment type="caution">
    <text evidence="2">The sequence shown here is derived from an EMBL/GenBank/DDBJ whole genome shotgun (WGS) entry which is preliminary data.</text>
</comment>
<accession>A0A9D1UI34</accession>
<dbReference type="SMART" id="SM01252">
    <property type="entry name" value="KilA-N"/>
    <property type="match status" value="1"/>
</dbReference>
<dbReference type="EMBL" id="DXGG01000103">
    <property type="protein sequence ID" value="HIW87225.1"/>
    <property type="molecule type" value="Genomic_DNA"/>
</dbReference>
<dbReference type="Proteomes" id="UP000824267">
    <property type="component" value="Unassembled WGS sequence"/>
</dbReference>
<name>A0A9D1UI34_9BACT</name>
<evidence type="ECO:0000259" key="1">
    <source>
        <dbReference type="PROSITE" id="PS51301"/>
    </source>
</evidence>
<dbReference type="InterPro" id="IPR018004">
    <property type="entry name" value="KilA/APSES_HTH"/>
</dbReference>
<sequence>MKKFVLNVLNKSIHVRRIEHGDYICLTDMVRGLENGPSLVEKWLRNKNTIEFLGLWERLNNPGFDNSAFLDIFNASGLNRFTISAKQWSEKTKAIGLIAQAGRYGGTYAHKDIAFEFGSWVNPTFKLYLIKEYQNISAILSDKRIKAWDVRRILSKANYSLQTDAVKAHIIPKFSFRRLREDWVYATEADVLNLVVFGYTAKQWEKNNPELKKHGLNMRDAATISQLAVLSNMEALNSELIKQGLSDLESRKPILHKAAKEQLAKFSEMDIENKFSKLEHLGNPKLLKE</sequence>
<evidence type="ECO:0000313" key="2">
    <source>
        <dbReference type="EMBL" id="HIW87225.1"/>
    </source>
</evidence>
<dbReference type="AlphaFoldDB" id="A0A9D1UI34"/>
<organism evidence="2 3">
    <name type="scientific">Candidatus Onthomorpha intestinigallinarum</name>
    <dbReference type="NCBI Taxonomy" id="2840880"/>
    <lineage>
        <taxon>Bacteria</taxon>
        <taxon>Pseudomonadati</taxon>
        <taxon>Bacteroidota</taxon>
        <taxon>Bacteroidia</taxon>
        <taxon>Bacteroidales</taxon>
        <taxon>Candidatus Onthomorpha</taxon>
    </lineage>
</organism>
<reference evidence="2" key="1">
    <citation type="journal article" date="2021" name="PeerJ">
        <title>Extensive microbial diversity within the chicken gut microbiome revealed by metagenomics and culture.</title>
        <authorList>
            <person name="Gilroy R."/>
            <person name="Ravi A."/>
            <person name="Getino M."/>
            <person name="Pursley I."/>
            <person name="Horton D.L."/>
            <person name="Alikhan N.F."/>
            <person name="Baker D."/>
            <person name="Gharbi K."/>
            <person name="Hall N."/>
            <person name="Watson M."/>
            <person name="Adriaenssens E.M."/>
            <person name="Foster-Nyarko E."/>
            <person name="Jarju S."/>
            <person name="Secka A."/>
            <person name="Antonio M."/>
            <person name="Oren A."/>
            <person name="Chaudhuri R.R."/>
            <person name="La Ragione R."/>
            <person name="Hildebrand F."/>
            <person name="Pallen M.J."/>
        </authorList>
    </citation>
    <scope>NUCLEOTIDE SEQUENCE</scope>
    <source>
        <strain evidence="2">Gambia16-930</strain>
    </source>
</reference>
<gene>
    <name evidence="2" type="ORF">IAC47_03000</name>
</gene>